<dbReference type="CDD" id="cd00882">
    <property type="entry name" value="Ras_like_GTPase"/>
    <property type="match status" value="1"/>
</dbReference>
<gene>
    <name evidence="3" type="ORF">GMBLW1_15530</name>
</gene>
<evidence type="ECO:0000313" key="4">
    <source>
        <dbReference type="Proteomes" id="UP000464378"/>
    </source>
</evidence>
<evidence type="ECO:0000313" key="3">
    <source>
        <dbReference type="EMBL" id="VIP02407.1"/>
    </source>
</evidence>
<reference evidence="3" key="1">
    <citation type="submission" date="2019-04" db="EMBL/GenBank/DDBJ databases">
        <authorList>
            <consortium name="Science for Life Laboratories"/>
        </authorList>
    </citation>
    <scope>NUCLEOTIDE SEQUENCE</scope>
    <source>
        <strain evidence="3">MBLW1</strain>
    </source>
</reference>
<dbReference type="RefSeq" id="WP_162657585.1">
    <property type="nucleotide sequence ID" value="NZ_LR593887.1"/>
</dbReference>
<sequence length="864" mass="97061">MATTATATTTASPAKRVSIPGDALKIVLFGMPDSGKSALLGALAHAAATQERALQGRIFDLPAGMSDLRQDLTDQRYRETAEEVVPHVLRYEPFQPLDADSRWPVVLIDCNGKVAGEYLTEQKRFLANQKRGSLPHAIAEADALVLVVDGSADARRLHADFQEFSRFLQILQAYRCQRRQVGGFPVTLVLTKCDRLAQPNESANDWFHRVEHRKAEVLAEFSAFLQQSNSPFFSFGSLELGVTATAIQPPIAAQLPTASPAPAPAASPESVGTATTAPSVQSPQPPIPIGVAELFHQTFVAAKKQRLRDEHSQVRLFWTLLASTGLVAIMAIFGVLGLILNRAEEEVLLAGKVRNFQSREGQTASSRLAEAGLLRRLAELTELRNDPDFDKIPTDLRTYVTERLDEMTTYRDFRDRLIAQRPPARLQSMKDLDQLEAVLTDPRMQLPEPYRDVWAQTEASQLRAKWLKDMVLLRTAVSELSEWYDRIIRRGNALLFPNALDGAWSQQVAELLRESESLKYRETDRIGDSISLPTVEGQGITYSVAYHFDTIERRQTTWRQSRERLVQLRDMADALGILGDPRGERAVLVFPASNRDADIISQARRRLDTLQRLYPEYRQWSLGSVPDPVRPEIEKRMRAALDQLIRDGQILVERRMQQINPAGSETYADWQRLADWLSTPAIQEWRQLIDVVQRLIDPLGGEPVVQFVSFLRRNRFELVLREVKIKIPELLRDARVVPAGRLLISTSSPGGAVSTITLRPTDAGQRDRLGFYRFVVESGDPKPIYKPGDLLTAELVVRDGTRELKLSWVNQRSSVFQFDRLLQPPQLHLPTERPEAGELAPGVLLQVDPASGLPEIPELMPERR</sequence>
<name>A0A6C2YM18_9BACT</name>
<dbReference type="EMBL" id="LR586016">
    <property type="protein sequence ID" value="VIP02407.1"/>
    <property type="molecule type" value="Genomic_DNA"/>
</dbReference>
<dbReference type="InParanoid" id="A0A6C2YM18"/>
<keyword evidence="2" id="KW-1133">Transmembrane helix</keyword>
<organism evidence="3">
    <name type="scientific">Tuwongella immobilis</name>
    <dbReference type="NCBI Taxonomy" id="692036"/>
    <lineage>
        <taxon>Bacteria</taxon>
        <taxon>Pseudomonadati</taxon>
        <taxon>Planctomycetota</taxon>
        <taxon>Planctomycetia</taxon>
        <taxon>Gemmatales</taxon>
        <taxon>Gemmataceae</taxon>
        <taxon>Tuwongella</taxon>
    </lineage>
</organism>
<keyword evidence="4" id="KW-1185">Reference proteome</keyword>
<dbReference type="SUPFAM" id="SSF52540">
    <property type="entry name" value="P-loop containing nucleoside triphosphate hydrolases"/>
    <property type="match status" value="1"/>
</dbReference>
<dbReference type="InterPro" id="IPR027417">
    <property type="entry name" value="P-loop_NTPase"/>
</dbReference>
<dbReference type="Gene3D" id="3.40.50.300">
    <property type="entry name" value="P-loop containing nucleotide triphosphate hydrolases"/>
    <property type="match status" value="1"/>
</dbReference>
<feature type="region of interest" description="Disordered" evidence="1">
    <location>
        <begin position="256"/>
        <end position="283"/>
    </location>
</feature>
<dbReference type="Proteomes" id="UP000464378">
    <property type="component" value="Chromosome"/>
</dbReference>
<proteinExistence type="predicted"/>
<keyword evidence="2" id="KW-0812">Transmembrane</keyword>
<feature type="transmembrane region" description="Helical" evidence="2">
    <location>
        <begin position="316"/>
        <end position="340"/>
    </location>
</feature>
<evidence type="ECO:0000256" key="2">
    <source>
        <dbReference type="SAM" id="Phobius"/>
    </source>
</evidence>
<evidence type="ECO:0000256" key="1">
    <source>
        <dbReference type="SAM" id="MobiDB-lite"/>
    </source>
</evidence>
<dbReference type="EMBL" id="LR593887">
    <property type="protein sequence ID" value="VTS01306.1"/>
    <property type="molecule type" value="Genomic_DNA"/>
</dbReference>
<protein>
    <submittedName>
        <fullName evidence="3">: MMR_HSR1</fullName>
    </submittedName>
</protein>
<accession>A0A6C2YM18</accession>
<keyword evidence="2" id="KW-0472">Membrane</keyword>
<dbReference type="AlphaFoldDB" id="A0A6C2YM18"/>
<dbReference type="KEGG" id="tim:GMBLW1_15530"/>